<feature type="compositionally biased region" description="Polar residues" evidence="1">
    <location>
        <begin position="277"/>
        <end position="300"/>
    </location>
</feature>
<dbReference type="EMBL" id="AHKC01009796">
    <property type="protein sequence ID" value="EKF32513.1"/>
    <property type="molecule type" value="Genomic_DNA"/>
</dbReference>
<evidence type="ECO:0000313" key="3">
    <source>
        <dbReference type="Proteomes" id="UP000007350"/>
    </source>
</evidence>
<feature type="region of interest" description="Disordered" evidence="1">
    <location>
        <begin position="252"/>
        <end position="373"/>
    </location>
</feature>
<keyword evidence="3" id="KW-1185">Reference proteome</keyword>
<reference evidence="2 3" key="1">
    <citation type="journal article" date="2012" name="BMC Genomics">
        <title>Comparative genomic analysis of human infective Trypanosoma cruzi lineages with the bat-restricted subspecies T. cruzi marinkellei.</title>
        <authorList>
            <person name="Franzen O."/>
            <person name="Talavera-Lopez C."/>
            <person name="Ochaya S."/>
            <person name="Butler C.E."/>
            <person name="Messenger L.A."/>
            <person name="Lewis M.D."/>
            <person name="Llewellyn M.S."/>
            <person name="Marinkelle C.J."/>
            <person name="Tyler K.M."/>
            <person name="Miles M.A."/>
            <person name="Andersson B."/>
        </authorList>
    </citation>
    <scope>NUCLEOTIDE SEQUENCE [LARGE SCALE GENOMIC DNA]</scope>
    <source>
        <strain evidence="2 3">B7</strain>
    </source>
</reference>
<feature type="region of interest" description="Disordered" evidence="1">
    <location>
        <begin position="101"/>
        <end position="139"/>
    </location>
</feature>
<dbReference type="Proteomes" id="UP000007350">
    <property type="component" value="Unassembled WGS sequence"/>
</dbReference>
<sequence>MLSVVGTAKSGSDGANIKSNTDNPFERLQPPLRSEEDEIRKGIFGQTLRLLHTATDEDKLRWRHAIEEAIAARQSISRMNKKTAVAEGVADATSLAGVAAVKRPRDDGKGEVEEGEAKEEKETGTMEKEGDGDRDQRPVDAAVKDSCGCRTGVEDASMKDTEFIAAYLRTLLDKVVGLSLLELHVDALRVLCVILSIPLPKSRSKMTLYSTLASFHYTHCEKLGKRVSSSHNVQAQLKRDEQMIKKIFSPGSTSQTISGLGRNRATGAKNTTTTTTASRPSSITKTVNSITLSNHSNSSCTDKHVSNGSAKHKKSTRAMLTAVDNNVSPLDDTTRSRRRKSVSNTGAKPKNKSPLEEDAKDTPAGVEGESELEVRHTGKVFADAPVFRQAIAVSRNNGEEEEEEEEEEEWTMAQLEKKVASVVQLYDPVTSAVVVKKLAQMGYRKACAMENVEAILRGFHQRELVFYDNGIAYLL</sequence>
<name>K2MBI2_TRYCR</name>
<evidence type="ECO:0000313" key="2">
    <source>
        <dbReference type="EMBL" id="EKF32513.1"/>
    </source>
</evidence>
<evidence type="ECO:0000256" key="1">
    <source>
        <dbReference type="SAM" id="MobiDB-lite"/>
    </source>
</evidence>
<feature type="compositionally biased region" description="Basic and acidic residues" evidence="1">
    <location>
        <begin position="103"/>
        <end position="112"/>
    </location>
</feature>
<dbReference type="OrthoDB" id="278802at2759"/>
<feature type="compositionally biased region" description="Basic and acidic residues" evidence="1">
    <location>
        <begin position="118"/>
        <end position="138"/>
    </location>
</feature>
<comment type="caution">
    <text evidence="2">The sequence shown here is derived from an EMBL/GenBank/DDBJ whole genome shotgun (WGS) entry which is preliminary data.</text>
</comment>
<gene>
    <name evidence="2" type="ORF">MOQ_003634</name>
</gene>
<proteinExistence type="predicted"/>
<organism evidence="2 3">
    <name type="scientific">Trypanosoma cruzi marinkellei</name>
    <dbReference type="NCBI Taxonomy" id="85056"/>
    <lineage>
        <taxon>Eukaryota</taxon>
        <taxon>Discoba</taxon>
        <taxon>Euglenozoa</taxon>
        <taxon>Kinetoplastea</taxon>
        <taxon>Metakinetoplastina</taxon>
        <taxon>Trypanosomatida</taxon>
        <taxon>Trypanosomatidae</taxon>
        <taxon>Trypanosoma</taxon>
        <taxon>Schizotrypanum</taxon>
    </lineage>
</organism>
<feature type="region of interest" description="Disordered" evidence="1">
    <location>
        <begin position="1"/>
        <end position="32"/>
    </location>
</feature>
<accession>K2MBI2</accession>
<dbReference type="AlphaFoldDB" id="K2MBI2"/>
<protein>
    <submittedName>
        <fullName evidence="2">Uncharacterized protein</fullName>
    </submittedName>
</protein>